<sequence>MASQRKLGVIIPLIIVGVLVLLAGGGYLGYKFFAAGKVEQEVKQAVADLEKANPGLSIKYDNLAMSWQTGRVNLKNLKVTHKDDPVSLTAETASVRDLTAVGITRIPSSLIMDRVVVTTRKGKVTIDQVEASAAVNRIVTRQEMAADPLLGLEVVRQADIVLKNLAVADKEDSVTVGSLSLAYGAEKEQMVKIALNRLAVVSQGKEAGTKVEMDDLKFQVGLNRVLRREELAADPAVLLGALQQFDFSVKNISVKDKQGIFSLGGGSLTWEGAKERKVAFTLSALDLNLPEVKLTLESYANHLTLDPQNILIYSDILLKNFLLALPPAQRGSDPFGFLREMGYTSLKFNLDGKGTYNPQTQEDVSTMQLSGEKMGTIKVDLAGAGYRRPPLPLQGGLMGLLDFAQQWEKAMDEFALRSLKISYQDQGLVKQLLEMGGKAMGKNAKAFSQDLVNNINGTLLLFPLPQNLRDQMKAVNQFITNPNEIQISLAFKKPLRLKALKDPSPDQVLNLLGQADFNITAR</sequence>
<evidence type="ECO:0000256" key="1">
    <source>
        <dbReference type="SAM" id="Phobius"/>
    </source>
</evidence>
<evidence type="ECO:0000313" key="2">
    <source>
        <dbReference type="EMBL" id="HGS06101.1"/>
    </source>
</evidence>
<gene>
    <name evidence="2" type="ORF">ENT08_10305</name>
</gene>
<comment type="caution">
    <text evidence="2">The sequence shown here is derived from an EMBL/GenBank/DDBJ whole genome shotgun (WGS) entry which is preliminary data.</text>
</comment>
<reference evidence="2" key="1">
    <citation type="journal article" date="2020" name="mSystems">
        <title>Genome- and Community-Level Interaction Insights into Carbon Utilization and Element Cycling Functions of Hydrothermarchaeota in Hydrothermal Sediment.</title>
        <authorList>
            <person name="Zhou Z."/>
            <person name="Liu Y."/>
            <person name="Xu W."/>
            <person name="Pan J."/>
            <person name="Luo Z.H."/>
            <person name="Li M."/>
        </authorList>
    </citation>
    <scope>NUCLEOTIDE SEQUENCE [LARGE SCALE GENOMIC DNA]</scope>
    <source>
        <strain evidence="2">SpSt-548</strain>
    </source>
</reference>
<keyword evidence="1" id="KW-0812">Transmembrane</keyword>
<keyword evidence="1" id="KW-1133">Transmembrane helix</keyword>
<organism evidence="2">
    <name type="scientific">Desulfobacca acetoxidans</name>
    <dbReference type="NCBI Taxonomy" id="60893"/>
    <lineage>
        <taxon>Bacteria</taxon>
        <taxon>Pseudomonadati</taxon>
        <taxon>Thermodesulfobacteriota</taxon>
        <taxon>Desulfobaccia</taxon>
        <taxon>Desulfobaccales</taxon>
        <taxon>Desulfobaccaceae</taxon>
        <taxon>Desulfobacca</taxon>
    </lineage>
</organism>
<proteinExistence type="predicted"/>
<accession>A0A7V4G9Z9</accession>
<dbReference type="EMBL" id="DSXI01000611">
    <property type="protein sequence ID" value="HGS06101.1"/>
    <property type="molecule type" value="Genomic_DNA"/>
</dbReference>
<dbReference type="AlphaFoldDB" id="A0A7V4G9Z9"/>
<feature type="transmembrane region" description="Helical" evidence="1">
    <location>
        <begin position="7"/>
        <end position="30"/>
    </location>
</feature>
<evidence type="ECO:0008006" key="3">
    <source>
        <dbReference type="Google" id="ProtNLM"/>
    </source>
</evidence>
<name>A0A7V4G9Z9_9BACT</name>
<protein>
    <recommendedName>
        <fullName evidence="3">DUF945 family protein</fullName>
    </recommendedName>
</protein>
<keyword evidence="1" id="KW-0472">Membrane</keyword>